<sequence>MESRPDTSGSASDRFRDHQWSFLLHGSVDDTDAQQTRSHAPSSYEYLRSDRSIVSPLPLSLSHINGNASLSRSSSRNLPSASTGARSTTSVPSQPVLFRINSANSHNHNSRAPRLNRRHITKCKMTGLPAPEEFSILGILAAIQEDIDGELNTIAEILGRSRFVLADQHESHMPPQGEITGSRMHSPLQGIDEAMDSNEALVVDDVMILNEEASLVEGSNSGSAAYGLLERLQAVPRPTAIRTSSDAVVRQPQSNDRPEILSPRANSSPAVVPAVNQEHEAHNPVITFPIVDVRTTSAPTGRGPSRPVVSETYLDAGANGVISSNVPIVSEAGRHYPLYTHDDTGLFEITASSIQPPPVALGRRFRFGGAFSGFSTWFSTRRESIDQGAEARLRGLLNR</sequence>
<dbReference type="EMBL" id="JAPDRQ010000283">
    <property type="protein sequence ID" value="KAJ9651085.1"/>
    <property type="molecule type" value="Genomic_DNA"/>
</dbReference>
<evidence type="ECO:0000313" key="2">
    <source>
        <dbReference type="Proteomes" id="UP001172386"/>
    </source>
</evidence>
<organism evidence="1 2">
    <name type="scientific">Neophaeococcomyces mojaviensis</name>
    <dbReference type="NCBI Taxonomy" id="3383035"/>
    <lineage>
        <taxon>Eukaryota</taxon>
        <taxon>Fungi</taxon>
        <taxon>Dikarya</taxon>
        <taxon>Ascomycota</taxon>
        <taxon>Pezizomycotina</taxon>
        <taxon>Eurotiomycetes</taxon>
        <taxon>Chaetothyriomycetidae</taxon>
        <taxon>Chaetothyriales</taxon>
        <taxon>Chaetothyriales incertae sedis</taxon>
        <taxon>Neophaeococcomyces</taxon>
    </lineage>
</organism>
<protein>
    <submittedName>
        <fullName evidence="1">Uncharacterized protein</fullName>
    </submittedName>
</protein>
<accession>A0ACC2ZTU7</accession>
<proteinExistence type="predicted"/>
<dbReference type="Proteomes" id="UP001172386">
    <property type="component" value="Unassembled WGS sequence"/>
</dbReference>
<comment type="caution">
    <text evidence="1">The sequence shown here is derived from an EMBL/GenBank/DDBJ whole genome shotgun (WGS) entry which is preliminary data.</text>
</comment>
<keyword evidence="2" id="KW-1185">Reference proteome</keyword>
<reference evidence="1" key="1">
    <citation type="submission" date="2022-10" db="EMBL/GenBank/DDBJ databases">
        <title>Culturing micro-colonial fungi from biological soil crusts in the Mojave desert and describing Neophaeococcomyces mojavensis, and introducing the new genera and species Taxawa tesnikishii.</title>
        <authorList>
            <person name="Kurbessoian T."/>
            <person name="Stajich J.E."/>
        </authorList>
    </citation>
    <scope>NUCLEOTIDE SEQUENCE</scope>
    <source>
        <strain evidence="1">JES_112</strain>
    </source>
</reference>
<name>A0ACC2ZTU7_9EURO</name>
<gene>
    <name evidence="1" type="ORF">H2198_009619</name>
</gene>
<evidence type="ECO:0000313" key="1">
    <source>
        <dbReference type="EMBL" id="KAJ9651085.1"/>
    </source>
</evidence>